<gene>
    <name evidence="1" type="ORF">EM20IM_06310</name>
</gene>
<name>A0ABX7PT24_9BACT</name>
<accession>A0ABX7PT24</accession>
<dbReference type="Proteomes" id="UP000663088">
    <property type="component" value="Chromosome"/>
</dbReference>
<dbReference type="RefSeq" id="WP_206844488.1">
    <property type="nucleotide sequence ID" value="NZ_CP065956.1"/>
</dbReference>
<proteinExistence type="predicted"/>
<reference evidence="1 2" key="1">
    <citation type="submission" date="2020-12" db="EMBL/GenBank/DDBJ databases">
        <authorList>
            <person name="Awala S.I."/>
            <person name="Gwak J.-H."/>
            <person name="Kim S.-J."/>
            <person name="Rhee S.-K."/>
        </authorList>
    </citation>
    <scope>NUCLEOTIDE SEQUENCE [LARGE SCALE GENOMIC DNA]</scope>
    <source>
        <strain evidence="1 2">IT5</strain>
    </source>
</reference>
<evidence type="ECO:0000313" key="2">
    <source>
        <dbReference type="Proteomes" id="UP000663088"/>
    </source>
</evidence>
<evidence type="ECO:0000313" key="1">
    <source>
        <dbReference type="EMBL" id="QSR86121.1"/>
    </source>
</evidence>
<protein>
    <submittedName>
        <fullName evidence="1">Uncharacterized protein</fullName>
    </submittedName>
</protein>
<keyword evidence="2" id="KW-1185">Reference proteome</keyword>
<sequence>MSNSSYGTILAAISLDGKYLTQEFSPALLCQRLLPLKEENSREILTDLDWDAPEKAAFRLKKINPSTLEKIFSLKHPFFLLGSPTANKLALEAKAVDRIALLWTPSLYPERKKFLIEASFPAHQRIKFKLESWEVFPEGCACHYKVAANEKR</sequence>
<dbReference type="EMBL" id="CP065956">
    <property type="protein sequence ID" value="QSR86121.1"/>
    <property type="molecule type" value="Genomic_DNA"/>
</dbReference>
<organism evidence="1 2">
    <name type="scientific">Candidatus Methylacidiphilum infernorum</name>
    <dbReference type="NCBI Taxonomy" id="511746"/>
    <lineage>
        <taxon>Bacteria</taxon>
        <taxon>Pseudomonadati</taxon>
        <taxon>Verrucomicrobiota</taxon>
        <taxon>Methylacidiphilae</taxon>
        <taxon>Methylacidiphilales</taxon>
        <taxon>Methylacidiphilaceae</taxon>
        <taxon>Methylacidiphilum (ex Ratnadevi et al. 2023)</taxon>
    </lineage>
</organism>